<proteinExistence type="predicted"/>
<feature type="domain" description="DUF559" evidence="2">
    <location>
        <begin position="16"/>
        <end position="117"/>
    </location>
</feature>
<dbReference type="CDD" id="cd01038">
    <property type="entry name" value="Endonuclease_DUF559"/>
    <property type="match status" value="1"/>
</dbReference>
<keyword evidence="3" id="KW-0378">Hydrolase</keyword>
<keyword evidence="3" id="KW-0255">Endonuclease</keyword>
<evidence type="ECO:0000259" key="2">
    <source>
        <dbReference type="Pfam" id="PF04480"/>
    </source>
</evidence>
<dbReference type="Proteomes" id="UP001596152">
    <property type="component" value="Unassembled WGS sequence"/>
</dbReference>
<dbReference type="PANTHER" id="PTHR38590">
    <property type="entry name" value="BLL0828 PROTEIN"/>
    <property type="match status" value="1"/>
</dbReference>
<dbReference type="SUPFAM" id="SSF52980">
    <property type="entry name" value="Restriction endonuclease-like"/>
    <property type="match status" value="1"/>
</dbReference>
<reference evidence="4" key="1">
    <citation type="journal article" date="2019" name="Int. J. Syst. Evol. Microbiol.">
        <title>The Global Catalogue of Microorganisms (GCM) 10K type strain sequencing project: providing services to taxonomists for standard genome sequencing and annotation.</title>
        <authorList>
            <consortium name="The Broad Institute Genomics Platform"/>
            <consortium name="The Broad Institute Genome Sequencing Center for Infectious Disease"/>
            <person name="Wu L."/>
            <person name="Ma J."/>
        </authorList>
    </citation>
    <scope>NUCLEOTIDE SEQUENCE [LARGE SCALE GENOMIC DNA]</scope>
    <source>
        <strain evidence="4">JCM 12125</strain>
    </source>
</reference>
<comment type="caution">
    <text evidence="3">The sequence shown here is derived from an EMBL/GenBank/DDBJ whole genome shotgun (WGS) entry which is preliminary data.</text>
</comment>
<protein>
    <submittedName>
        <fullName evidence="3">Endonuclease domain-containing protein</fullName>
    </submittedName>
</protein>
<dbReference type="RefSeq" id="WP_374036958.1">
    <property type="nucleotide sequence ID" value="NZ_CP169082.1"/>
</dbReference>
<gene>
    <name evidence="3" type="ORF">ACFPIE_18565</name>
</gene>
<sequence>MDRFARTPKIRAGGVARARRLRADPTYTEAKLWTRLRDLDPHFRREAPIGPYVVDFACHSAKLVVEVDGGVHDRTDVALRDLKRDHWLMAQGYRVIRIPSKRVEIDLDAVIDDISKAVGVFVPPGASSASTPSQPFPLEGKDSSEV</sequence>
<dbReference type="Pfam" id="PF04480">
    <property type="entry name" value="DUF559"/>
    <property type="match status" value="1"/>
</dbReference>
<dbReference type="InterPro" id="IPR047216">
    <property type="entry name" value="Endonuclease_DUF559_bact"/>
</dbReference>
<name>A0ABW0G032_9CAUL</name>
<keyword evidence="3" id="KW-0540">Nuclease</keyword>
<keyword evidence="4" id="KW-1185">Reference proteome</keyword>
<evidence type="ECO:0000256" key="1">
    <source>
        <dbReference type="SAM" id="MobiDB-lite"/>
    </source>
</evidence>
<dbReference type="EMBL" id="JBHSLF010000054">
    <property type="protein sequence ID" value="MFC5345923.1"/>
    <property type="molecule type" value="Genomic_DNA"/>
</dbReference>
<accession>A0ABW0G032</accession>
<evidence type="ECO:0000313" key="3">
    <source>
        <dbReference type="EMBL" id="MFC5345923.1"/>
    </source>
</evidence>
<dbReference type="PANTHER" id="PTHR38590:SF1">
    <property type="entry name" value="BLL0828 PROTEIN"/>
    <property type="match status" value="1"/>
</dbReference>
<feature type="region of interest" description="Disordered" evidence="1">
    <location>
        <begin position="125"/>
        <end position="146"/>
    </location>
</feature>
<dbReference type="InterPro" id="IPR007569">
    <property type="entry name" value="DUF559"/>
</dbReference>
<dbReference type="Gene3D" id="3.40.960.10">
    <property type="entry name" value="VSR Endonuclease"/>
    <property type="match status" value="1"/>
</dbReference>
<dbReference type="GO" id="GO:0004519">
    <property type="term" value="F:endonuclease activity"/>
    <property type="evidence" value="ECO:0007669"/>
    <property type="project" value="UniProtKB-KW"/>
</dbReference>
<dbReference type="InterPro" id="IPR011335">
    <property type="entry name" value="Restrct_endonuc-II-like"/>
</dbReference>
<evidence type="ECO:0000313" key="4">
    <source>
        <dbReference type="Proteomes" id="UP001596152"/>
    </source>
</evidence>
<organism evidence="3 4">
    <name type="scientific">Brevundimonas staleyi</name>
    <dbReference type="NCBI Taxonomy" id="74326"/>
    <lineage>
        <taxon>Bacteria</taxon>
        <taxon>Pseudomonadati</taxon>
        <taxon>Pseudomonadota</taxon>
        <taxon>Alphaproteobacteria</taxon>
        <taxon>Caulobacterales</taxon>
        <taxon>Caulobacteraceae</taxon>
        <taxon>Brevundimonas</taxon>
    </lineage>
</organism>